<evidence type="ECO:0000259" key="5">
    <source>
        <dbReference type="PROSITE" id="PS01031"/>
    </source>
</evidence>
<feature type="binding site" evidence="2">
    <location>
        <position position="110"/>
    </location>
    <ligand>
        <name>Zn(2+)</name>
        <dbReference type="ChEBI" id="CHEBI:29105"/>
        <label>1</label>
    </ligand>
</feature>
<organism evidence="6">
    <name type="scientific">Phenacoccus solenopsis</name>
    <name type="common">Solenopsis mealybug</name>
    <dbReference type="NCBI Taxonomy" id="483260"/>
    <lineage>
        <taxon>Eukaryota</taxon>
        <taxon>Metazoa</taxon>
        <taxon>Ecdysozoa</taxon>
        <taxon>Arthropoda</taxon>
        <taxon>Hexapoda</taxon>
        <taxon>Insecta</taxon>
        <taxon>Pterygota</taxon>
        <taxon>Neoptera</taxon>
        <taxon>Paraneoptera</taxon>
        <taxon>Hemiptera</taxon>
        <taxon>Sternorrhyncha</taxon>
        <taxon>Coccoidea</taxon>
        <taxon>Pseudococcidae</taxon>
        <taxon>Phenacoccus</taxon>
    </lineage>
</organism>
<evidence type="ECO:0000256" key="2">
    <source>
        <dbReference type="PIRSR" id="PIRSR036514-1"/>
    </source>
</evidence>
<dbReference type="AlphaFoldDB" id="A0A097PHP2"/>
<dbReference type="Pfam" id="PF00011">
    <property type="entry name" value="HSP20"/>
    <property type="match status" value="1"/>
</dbReference>
<evidence type="ECO:0000256" key="4">
    <source>
        <dbReference type="RuleBase" id="RU003616"/>
    </source>
</evidence>
<dbReference type="InterPro" id="IPR055269">
    <property type="entry name" value="Alpha-crystallin/HSP_16"/>
</dbReference>
<comment type="similarity">
    <text evidence="1 3 4">Belongs to the small heat shock protein (HSP20) family.</text>
</comment>
<dbReference type="GO" id="GO:0051082">
    <property type="term" value="F:unfolded protein binding"/>
    <property type="evidence" value="ECO:0007669"/>
    <property type="project" value="TreeGrafter"/>
</dbReference>
<dbReference type="PROSITE" id="PS01031">
    <property type="entry name" value="SHSP"/>
    <property type="match status" value="1"/>
</dbReference>
<keyword evidence="2" id="KW-0479">Metal-binding</keyword>
<dbReference type="InterPro" id="IPR001436">
    <property type="entry name" value="Alpha-crystallin/sHSP_animal"/>
</dbReference>
<dbReference type="PRINTS" id="PR00299">
    <property type="entry name" value="ACRYSTALLIN"/>
</dbReference>
<dbReference type="InterPro" id="IPR008978">
    <property type="entry name" value="HSP20-like_chaperone"/>
</dbReference>
<dbReference type="Gene3D" id="2.60.40.790">
    <property type="match status" value="1"/>
</dbReference>
<evidence type="ECO:0000313" key="6">
    <source>
        <dbReference type="EMBL" id="AIU47041.1"/>
    </source>
</evidence>
<accession>A0A097PHP2</accession>
<feature type="binding site" evidence="2">
    <location>
        <position position="115"/>
    </location>
    <ligand>
        <name>Zn(2+)</name>
        <dbReference type="ChEBI" id="CHEBI:29105"/>
        <label>1</label>
    </ligand>
</feature>
<dbReference type="GO" id="GO:0046872">
    <property type="term" value="F:metal ion binding"/>
    <property type="evidence" value="ECO:0007669"/>
    <property type="project" value="UniProtKB-KW"/>
</dbReference>
<gene>
    <name evidence="6" type="primary">Hsp21.7b</name>
</gene>
<dbReference type="SUPFAM" id="SSF49764">
    <property type="entry name" value="HSP20-like chaperones"/>
    <property type="match status" value="1"/>
</dbReference>
<dbReference type="InterPro" id="IPR002068">
    <property type="entry name" value="A-crystallin/Hsp20_dom"/>
</dbReference>
<evidence type="ECO:0000256" key="3">
    <source>
        <dbReference type="PROSITE-ProRule" id="PRU00285"/>
    </source>
</evidence>
<keyword evidence="2" id="KW-0862">Zinc</keyword>
<dbReference type="PIRSF" id="PIRSF036514">
    <property type="entry name" value="Sm_HSP_B1"/>
    <property type="match status" value="1"/>
</dbReference>
<feature type="binding site" evidence="2">
    <location>
        <position position="108"/>
    </location>
    <ligand>
        <name>Zn(2+)</name>
        <dbReference type="ChEBI" id="CHEBI:29105"/>
        <label>1</label>
    </ligand>
</feature>
<dbReference type="GO" id="GO:0042026">
    <property type="term" value="P:protein refolding"/>
    <property type="evidence" value="ECO:0007669"/>
    <property type="project" value="TreeGrafter"/>
</dbReference>
<dbReference type="EMBL" id="KM221900">
    <property type="protein sequence ID" value="AIU47041.1"/>
    <property type="molecule type" value="mRNA"/>
</dbReference>
<dbReference type="PANTHER" id="PTHR45640">
    <property type="entry name" value="HEAT SHOCK PROTEIN HSP-12.2-RELATED"/>
    <property type="match status" value="1"/>
</dbReference>
<dbReference type="CDD" id="cd06526">
    <property type="entry name" value="metazoan_ACD"/>
    <property type="match status" value="1"/>
</dbReference>
<reference evidence="6" key="1">
    <citation type="submission" date="2014-07" db="EMBL/GenBank/DDBJ databases">
        <title>Selection of reference genes in Phenacoccus solenopsis Tinsley under different temperatures.</title>
        <authorList>
            <person name="Fang C."/>
        </authorList>
    </citation>
    <scope>NUCLEOTIDE SEQUENCE</scope>
</reference>
<evidence type="ECO:0000256" key="1">
    <source>
        <dbReference type="PIRNR" id="PIRNR036514"/>
    </source>
</evidence>
<dbReference type="GO" id="GO:0005737">
    <property type="term" value="C:cytoplasm"/>
    <property type="evidence" value="ECO:0007669"/>
    <property type="project" value="TreeGrafter"/>
</dbReference>
<keyword evidence="6" id="KW-0346">Stress response</keyword>
<feature type="domain" description="SHSP" evidence="5">
    <location>
        <begin position="60"/>
        <end position="168"/>
    </location>
</feature>
<dbReference type="GO" id="GO:0009408">
    <property type="term" value="P:response to heat"/>
    <property type="evidence" value="ECO:0007669"/>
    <property type="project" value="UniProtKB-ARBA"/>
</dbReference>
<proteinExistence type="evidence at transcript level"/>
<name>A0A097PHP2_9HEMI</name>
<dbReference type="GO" id="GO:0043066">
    <property type="term" value="P:negative regulation of apoptotic process"/>
    <property type="evidence" value="ECO:0007669"/>
    <property type="project" value="TreeGrafter"/>
</dbReference>
<dbReference type="GO" id="GO:0005634">
    <property type="term" value="C:nucleus"/>
    <property type="evidence" value="ECO:0007669"/>
    <property type="project" value="TreeGrafter"/>
</dbReference>
<protein>
    <submittedName>
        <fullName evidence="6">Heat shock protein</fullName>
    </submittedName>
</protein>
<dbReference type="PANTHER" id="PTHR45640:SF26">
    <property type="entry name" value="RE23625P"/>
    <property type="match status" value="1"/>
</dbReference>
<sequence>MALLPYLVNGVFDDYDPYFSTRLYDQNFGLGLLNDDMFIRPPSFSSLATPLHSGYLRALRHLQPEDSGVSTVSNKKDEFNVTLDVQQFKPEDIKVKVADDYVVIEGKHEERQDKHGYVSREFCRKYRLPPNVRTEAIKSSLSSDGILSIQCPKNVEAIKQKEREIKVVETKQPAIKEKKAGGDNQEGMET</sequence>